<evidence type="ECO:0000313" key="1">
    <source>
        <dbReference type="EMBL" id="KAI3783063.1"/>
    </source>
</evidence>
<reference evidence="1 2" key="2">
    <citation type="journal article" date="2022" name="Mol. Ecol. Resour.">
        <title>The genomes of chicory, endive, great burdock and yacon provide insights into Asteraceae paleo-polyploidization history and plant inulin production.</title>
        <authorList>
            <person name="Fan W."/>
            <person name="Wang S."/>
            <person name="Wang H."/>
            <person name="Wang A."/>
            <person name="Jiang F."/>
            <person name="Liu H."/>
            <person name="Zhao H."/>
            <person name="Xu D."/>
            <person name="Zhang Y."/>
        </authorList>
    </citation>
    <scope>NUCLEOTIDE SEQUENCE [LARGE SCALE GENOMIC DNA]</scope>
    <source>
        <strain evidence="2">cv. Punajuju</strain>
        <tissue evidence="1">Leaves</tissue>
    </source>
</reference>
<keyword evidence="2" id="KW-1185">Reference proteome</keyword>
<organism evidence="1 2">
    <name type="scientific">Cichorium intybus</name>
    <name type="common">Chicory</name>
    <dbReference type="NCBI Taxonomy" id="13427"/>
    <lineage>
        <taxon>Eukaryota</taxon>
        <taxon>Viridiplantae</taxon>
        <taxon>Streptophyta</taxon>
        <taxon>Embryophyta</taxon>
        <taxon>Tracheophyta</taxon>
        <taxon>Spermatophyta</taxon>
        <taxon>Magnoliopsida</taxon>
        <taxon>eudicotyledons</taxon>
        <taxon>Gunneridae</taxon>
        <taxon>Pentapetalae</taxon>
        <taxon>asterids</taxon>
        <taxon>campanulids</taxon>
        <taxon>Asterales</taxon>
        <taxon>Asteraceae</taxon>
        <taxon>Cichorioideae</taxon>
        <taxon>Cichorieae</taxon>
        <taxon>Cichoriinae</taxon>
        <taxon>Cichorium</taxon>
    </lineage>
</organism>
<protein>
    <submittedName>
        <fullName evidence="1">Uncharacterized protein</fullName>
    </submittedName>
</protein>
<dbReference type="EMBL" id="CM042010">
    <property type="protein sequence ID" value="KAI3783063.1"/>
    <property type="molecule type" value="Genomic_DNA"/>
</dbReference>
<evidence type="ECO:0000313" key="2">
    <source>
        <dbReference type="Proteomes" id="UP001055811"/>
    </source>
</evidence>
<proteinExistence type="predicted"/>
<comment type="caution">
    <text evidence="1">The sequence shown here is derived from an EMBL/GenBank/DDBJ whole genome shotgun (WGS) entry which is preliminary data.</text>
</comment>
<accession>A0ACB9GJ33</accession>
<gene>
    <name evidence="1" type="ORF">L2E82_13125</name>
</gene>
<reference evidence="2" key="1">
    <citation type="journal article" date="2022" name="Mol. Ecol. Resour.">
        <title>The genomes of chicory, endive, great burdock and yacon provide insights into Asteraceae palaeo-polyploidization history and plant inulin production.</title>
        <authorList>
            <person name="Fan W."/>
            <person name="Wang S."/>
            <person name="Wang H."/>
            <person name="Wang A."/>
            <person name="Jiang F."/>
            <person name="Liu H."/>
            <person name="Zhao H."/>
            <person name="Xu D."/>
            <person name="Zhang Y."/>
        </authorList>
    </citation>
    <scope>NUCLEOTIDE SEQUENCE [LARGE SCALE GENOMIC DNA]</scope>
    <source>
        <strain evidence="2">cv. Punajuju</strain>
    </source>
</reference>
<dbReference type="Proteomes" id="UP001055811">
    <property type="component" value="Linkage Group LG02"/>
</dbReference>
<sequence>MQNSPKGLSDLPGIVIIISTTDAEKEPALVTANTIISTLAVDYPVEKVASYLSDDGGSLVTFKALAEAAKLRQYMGSFLARQKVKREYDEFKVGITTWFSSM</sequence>
<name>A0ACB9GJ33_CICIN</name>